<keyword evidence="1" id="KW-0812">Transmembrane</keyword>
<keyword evidence="3" id="KW-1185">Reference proteome</keyword>
<evidence type="ECO:0000313" key="3">
    <source>
        <dbReference type="Proteomes" id="UP000029628"/>
    </source>
</evidence>
<keyword evidence="1" id="KW-0472">Membrane</keyword>
<feature type="transmembrane region" description="Helical" evidence="1">
    <location>
        <begin position="134"/>
        <end position="156"/>
    </location>
</feature>
<comment type="caution">
    <text evidence="2">The sequence shown here is derived from an EMBL/GenBank/DDBJ whole genome shotgun (WGS) entry which is preliminary data.</text>
</comment>
<feature type="transmembrane region" description="Helical" evidence="1">
    <location>
        <begin position="90"/>
        <end position="114"/>
    </location>
</feature>
<evidence type="ECO:0000256" key="1">
    <source>
        <dbReference type="SAM" id="Phobius"/>
    </source>
</evidence>
<evidence type="ECO:0000313" key="2">
    <source>
        <dbReference type="EMBL" id="KGF48325.1"/>
    </source>
</evidence>
<dbReference type="Proteomes" id="UP000029628">
    <property type="component" value="Unassembled WGS sequence"/>
</dbReference>
<reference evidence="2 3" key="1">
    <citation type="submission" date="2014-07" db="EMBL/GenBank/DDBJ databases">
        <authorList>
            <person name="McCorrison J."/>
            <person name="Sanka R."/>
            <person name="Torralba M."/>
            <person name="Gillis M."/>
            <person name="Haft D.H."/>
            <person name="Methe B."/>
            <person name="Sutton G."/>
            <person name="Nelson K.E."/>
        </authorList>
    </citation>
    <scope>NUCLEOTIDE SEQUENCE [LARGE SCALE GENOMIC DNA]</scope>
    <source>
        <strain evidence="2 3">DNF00314</strain>
    </source>
</reference>
<name>A0A096ANJ5_9FIRM</name>
<sequence>MITSVGILGGLLFFLFSGLIQPNCVRFLAWLCVNDKERSCYESVGSWKFSRLILYGLVSVSMVLWLFPIGCMCAIVYYKAIDAIYTVCHFFLSLYWIVVLVLSLLQVIELVAIGHPFRVDNYGINQYYPVAMRLVLSMIPVLVGINACFYIVMHSYLETITSLLRQWILYIGINGIYSIIFVCLVVLILTHRHMYQHVLQYAYFQRLCLIWPYIISLVLGIEILYIFFCVLYI</sequence>
<feature type="transmembrane region" description="Helical" evidence="1">
    <location>
        <begin position="210"/>
        <end position="232"/>
    </location>
</feature>
<gene>
    <name evidence="2" type="ORF">HMPREF0872_01665</name>
</gene>
<feature type="transmembrane region" description="Helical" evidence="1">
    <location>
        <begin position="168"/>
        <end position="190"/>
    </location>
</feature>
<proteinExistence type="predicted"/>
<organism evidence="2 3">
    <name type="scientific">Veillonella montpellierensis DNF00314</name>
    <dbReference type="NCBI Taxonomy" id="1401067"/>
    <lineage>
        <taxon>Bacteria</taxon>
        <taxon>Bacillati</taxon>
        <taxon>Bacillota</taxon>
        <taxon>Negativicutes</taxon>
        <taxon>Veillonellales</taxon>
        <taxon>Veillonellaceae</taxon>
        <taxon>Veillonella</taxon>
    </lineage>
</organism>
<dbReference type="EMBL" id="JRNT01000005">
    <property type="protein sequence ID" value="KGF48325.1"/>
    <property type="molecule type" value="Genomic_DNA"/>
</dbReference>
<dbReference type="AlphaFoldDB" id="A0A096ANJ5"/>
<feature type="transmembrane region" description="Helical" evidence="1">
    <location>
        <begin position="52"/>
        <end position="78"/>
    </location>
</feature>
<protein>
    <submittedName>
        <fullName evidence="2">Uncharacterized protein</fullName>
    </submittedName>
</protein>
<keyword evidence="1" id="KW-1133">Transmembrane helix</keyword>
<accession>A0A096ANJ5</accession>